<evidence type="ECO:0000256" key="16">
    <source>
        <dbReference type="ARBA" id="ARBA00030566"/>
    </source>
</evidence>
<keyword evidence="19" id="KW-1185">Reference proteome</keyword>
<dbReference type="InterPro" id="IPR013958">
    <property type="entry name" value="DASH_Dad1"/>
</dbReference>
<dbReference type="GO" id="GO:0072686">
    <property type="term" value="C:mitotic spindle"/>
    <property type="evidence" value="ECO:0007669"/>
    <property type="project" value="InterPro"/>
</dbReference>
<evidence type="ECO:0000256" key="15">
    <source>
        <dbReference type="ARBA" id="ARBA00023328"/>
    </source>
</evidence>
<name>A0AAN8NGD7_9PEZI</name>
<evidence type="ECO:0000256" key="11">
    <source>
        <dbReference type="ARBA" id="ARBA00022838"/>
    </source>
</evidence>
<dbReference type="PANTHER" id="PTHR28025:SF1">
    <property type="entry name" value="DASH COMPLEX SUBUNIT DAD1"/>
    <property type="match status" value="1"/>
</dbReference>
<keyword evidence="11" id="KW-0995">Kinetochore</keyword>
<evidence type="ECO:0000256" key="2">
    <source>
        <dbReference type="ARBA" id="ARBA00004186"/>
    </source>
</evidence>
<evidence type="ECO:0000256" key="6">
    <source>
        <dbReference type="ARBA" id="ARBA00022454"/>
    </source>
</evidence>
<dbReference type="EMBL" id="JAVHNR010000001">
    <property type="protein sequence ID" value="KAK6356449.1"/>
    <property type="molecule type" value="Genomic_DNA"/>
</dbReference>
<keyword evidence="10" id="KW-0498">Mitosis</keyword>
<evidence type="ECO:0000256" key="10">
    <source>
        <dbReference type="ARBA" id="ARBA00022776"/>
    </source>
</evidence>
<dbReference type="AlphaFoldDB" id="A0AAN8NGD7"/>
<evidence type="ECO:0000256" key="9">
    <source>
        <dbReference type="ARBA" id="ARBA00022701"/>
    </source>
</evidence>
<keyword evidence="7" id="KW-0963">Cytoplasm</keyword>
<dbReference type="Pfam" id="PF08649">
    <property type="entry name" value="DASH_Dad1"/>
    <property type="match status" value="1"/>
</dbReference>
<dbReference type="GO" id="GO:0042729">
    <property type="term" value="C:DASH complex"/>
    <property type="evidence" value="ECO:0007669"/>
    <property type="project" value="InterPro"/>
</dbReference>
<gene>
    <name evidence="18" type="ORF">TWF718_000808</name>
</gene>
<dbReference type="GO" id="GO:0051010">
    <property type="term" value="F:microtubule plus-end binding"/>
    <property type="evidence" value="ECO:0007669"/>
    <property type="project" value="TreeGrafter"/>
</dbReference>
<keyword evidence="9" id="KW-0493">Microtubule</keyword>
<keyword evidence="6" id="KW-0158">Chromosome</keyword>
<sequence length="119" mass="13085">MLHPVPPHPSPAASHRLIPSHRIHRDITTLTTIMSTTTRPEKTYFETQREALIEEICKAFDQVLLNLNHLNRSLEGLAGVGQEFTEIEALWSKFDNVMSQPVQPNDPGSGSGSGGEGAQ</sequence>
<dbReference type="GO" id="GO:0051301">
    <property type="term" value="P:cell division"/>
    <property type="evidence" value="ECO:0007669"/>
    <property type="project" value="UniProtKB-KW"/>
</dbReference>
<feature type="region of interest" description="Disordered" evidence="17">
    <location>
        <begin position="98"/>
        <end position="119"/>
    </location>
</feature>
<comment type="subcellular location">
    <subcellularLocation>
        <location evidence="3">Chromosome</location>
        <location evidence="3">Centromere</location>
        <location evidence="3">Kinetochore</location>
    </subcellularLocation>
    <subcellularLocation>
        <location evidence="2">Cytoplasm</location>
        <location evidence="2">Cytoskeleton</location>
        <location evidence="2">Spindle</location>
    </subcellularLocation>
    <subcellularLocation>
        <location evidence="1">Nucleus</location>
    </subcellularLocation>
</comment>
<comment type="similarity">
    <text evidence="4">Belongs to the DASH complex DAD1 family.</text>
</comment>
<evidence type="ECO:0000313" key="19">
    <source>
        <dbReference type="Proteomes" id="UP001313282"/>
    </source>
</evidence>
<keyword evidence="13" id="KW-0539">Nucleus</keyword>
<protein>
    <recommendedName>
        <fullName evidence="5">DASH complex subunit DAD1</fullName>
    </recommendedName>
    <alternativeName>
        <fullName evidence="16">Outer kinetochore protein DAD1</fullName>
    </alternativeName>
</protein>
<keyword evidence="12" id="KW-0206">Cytoskeleton</keyword>
<evidence type="ECO:0000256" key="14">
    <source>
        <dbReference type="ARBA" id="ARBA00023306"/>
    </source>
</evidence>
<dbReference type="Proteomes" id="UP001313282">
    <property type="component" value="Unassembled WGS sequence"/>
</dbReference>
<accession>A0AAN8NGD7</accession>
<evidence type="ECO:0000256" key="3">
    <source>
        <dbReference type="ARBA" id="ARBA00004629"/>
    </source>
</evidence>
<keyword evidence="14" id="KW-0131">Cell cycle</keyword>
<evidence type="ECO:0000256" key="12">
    <source>
        <dbReference type="ARBA" id="ARBA00023212"/>
    </source>
</evidence>
<reference evidence="18 19" key="1">
    <citation type="submission" date="2019-10" db="EMBL/GenBank/DDBJ databases">
        <authorList>
            <person name="Palmer J.M."/>
        </authorList>
    </citation>
    <scope>NUCLEOTIDE SEQUENCE [LARGE SCALE GENOMIC DNA]</scope>
    <source>
        <strain evidence="18 19">TWF718</strain>
    </source>
</reference>
<dbReference type="GO" id="GO:0044732">
    <property type="term" value="C:mitotic spindle pole body"/>
    <property type="evidence" value="ECO:0007669"/>
    <property type="project" value="TreeGrafter"/>
</dbReference>
<evidence type="ECO:0000256" key="8">
    <source>
        <dbReference type="ARBA" id="ARBA00022618"/>
    </source>
</evidence>
<keyword evidence="15" id="KW-0137">Centromere</keyword>
<evidence type="ECO:0000256" key="13">
    <source>
        <dbReference type="ARBA" id="ARBA00023242"/>
    </source>
</evidence>
<dbReference type="PANTHER" id="PTHR28025">
    <property type="entry name" value="DASH COMPLEX SUBUNIT DAD1"/>
    <property type="match status" value="1"/>
</dbReference>
<dbReference type="GO" id="GO:0005876">
    <property type="term" value="C:spindle microtubule"/>
    <property type="evidence" value="ECO:0007669"/>
    <property type="project" value="TreeGrafter"/>
</dbReference>
<evidence type="ECO:0000313" key="18">
    <source>
        <dbReference type="EMBL" id="KAK6356449.1"/>
    </source>
</evidence>
<proteinExistence type="inferred from homology"/>
<evidence type="ECO:0000256" key="5">
    <source>
        <dbReference type="ARBA" id="ARBA00020261"/>
    </source>
</evidence>
<evidence type="ECO:0000256" key="1">
    <source>
        <dbReference type="ARBA" id="ARBA00004123"/>
    </source>
</evidence>
<organism evidence="18 19">
    <name type="scientific">Orbilia javanica</name>
    <dbReference type="NCBI Taxonomy" id="47235"/>
    <lineage>
        <taxon>Eukaryota</taxon>
        <taxon>Fungi</taxon>
        <taxon>Dikarya</taxon>
        <taxon>Ascomycota</taxon>
        <taxon>Pezizomycotina</taxon>
        <taxon>Orbiliomycetes</taxon>
        <taxon>Orbiliales</taxon>
        <taxon>Orbiliaceae</taxon>
        <taxon>Orbilia</taxon>
    </lineage>
</organism>
<evidence type="ECO:0000256" key="17">
    <source>
        <dbReference type="SAM" id="MobiDB-lite"/>
    </source>
</evidence>
<evidence type="ECO:0000256" key="4">
    <source>
        <dbReference type="ARBA" id="ARBA00010146"/>
    </source>
</evidence>
<feature type="compositionally biased region" description="Gly residues" evidence="17">
    <location>
        <begin position="109"/>
        <end position="119"/>
    </location>
</feature>
<keyword evidence="8" id="KW-0132">Cell division</keyword>
<evidence type="ECO:0000256" key="7">
    <source>
        <dbReference type="ARBA" id="ARBA00022490"/>
    </source>
</evidence>
<comment type="caution">
    <text evidence="18">The sequence shown here is derived from an EMBL/GenBank/DDBJ whole genome shotgun (WGS) entry which is preliminary data.</text>
</comment>